<dbReference type="AlphaFoldDB" id="A0A1S7UHK3"/>
<evidence type="ECO:0000313" key="3">
    <source>
        <dbReference type="Proteomes" id="UP000054516"/>
    </source>
</evidence>
<feature type="domain" description="2EXR" evidence="1">
    <location>
        <begin position="40"/>
        <end position="113"/>
    </location>
</feature>
<proteinExistence type="predicted"/>
<name>A0A1S7UHK3_ROSNE</name>
<keyword evidence="3" id="KW-1185">Reference proteome</keyword>
<dbReference type="Pfam" id="PF20150">
    <property type="entry name" value="2EXR"/>
    <property type="match status" value="1"/>
</dbReference>
<sequence>MEESQRSSELNAREEATRIIKGKQQQQPELNNEAKTLGTFTCFPLLPPELRLMIWDIAVLSIPDVPELVIQDGSSFHPRKRGPPPMLVRTGFAAAMHVNREARATAMRRGCFTYAEVPAPPVPPGARRRGADRGTRKLSVPVRAFRPELDVLFLPWEGWRSFFLLRELYHDDGGGDEDDDWLASLQHLAVDACLSRNMAVLVRQLPLFRSLRTLTVVLPTSETPVKTASMVYLPGPPLPRCALGPYPSHAIHHPALSACLQDVADGTWRAAVEALRAVADQNGGDDDDDDDSEDGRYRAALKRHMDFERKRVKFVIRGKVLLVYGDSDGRRGFSERGKDKATQVVLPIQ</sequence>
<protein>
    <recommendedName>
        <fullName evidence="1">2EXR domain-containing protein</fullName>
    </recommendedName>
</protein>
<dbReference type="OrthoDB" id="3473305at2759"/>
<organism evidence="2">
    <name type="scientific">Rosellinia necatrix</name>
    <name type="common">White root-rot fungus</name>
    <dbReference type="NCBI Taxonomy" id="77044"/>
    <lineage>
        <taxon>Eukaryota</taxon>
        <taxon>Fungi</taxon>
        <taxon>Dikarya</taxon>
        <taxon>Ascomycota</taxon>
        <taxon>Pezizomycotina</taxon>
        <taxon>Sordariomycetes</taxon>
        <taxon>Xylariomycetidae</taxon>
        <taxon>Xylariales</taxon>
        <taxon>Xylariaceae</taxon>
        <taxon>Rosellinia</taxon>
    </lineage>
</organism>
<dbReference type="PANTHER" id="PTHR35910:SF6">
    <property type="entry name" value="2EXR DOMAIN-CONTAINING PROTEIN"/>
    <property type="match status" value="1"/>
</dbReference>
<dbReference type="Proteomes" id="UP000054516">
    <property type="component" value="Unassembled WGS sequence"/>
</dbReference>
<evidence type="ECO:0000313" key="2">
    <source>
        <dbReference type="EMBL" id="GAP82645.2"/>
    </source>
</evidence>
<evidence type="ECO:0000259" key="1">
    <source>
        <dbReference type="Pfam" id="PF20150"/>
    </source>
</evidence>
<accession>A0A1S7UHK3</accession>
<dbReference type="InterPro" id="IPR045518">
    <property type="entry name" value="2EXR"/>
</dbReference>
<dbReference type="PANTHER" id="PTHR35910">
    <property type="entry name" value="2EXR DOMAIN-CONTAINING PROTEIN"/>
    <property type="match status" value="1"/>
</dbReference>
<dbReference type="EMBL" id="DF977446">
    <property type="protein sequence ID" value="GAP82645.2"/>
    <property type="molecule type" value="Genomic_DNA"/>
</dbReference>
<reference evidence="2" key="1">
    <citation type="submission" date="2016-03" db="EMBL/GenBank/DDBJ databases">
        <title>Draft genome sequence of Rosellinia necatrix.</title>
        <authorList>
            <person name="Kanematsu S."/>
        </authorList>
    </citation>
    <scope>NUCLEOTIDE SEQUENCE [LARGE SCALE GENOMIC DNA]</scope>
    <source>
        <strain evidence="2">W97</strain>
    </source>
</reference>
<gene>
    <name evidence="2" type="ORF">SAMD00023353_0101770</name>
</gene>